<feature type="signal peptide" evidence="4">
    <location>
        <begin position="1"/>
        <end position="26"/>
    </location>
</feature>
<dbReference type="InterPro" id="IPR039391">
    <property type="entry name" value="Phytocyanin-like"/>
</dbReference>
<keyword evidence="2" id="KW-0325">Glycoprotein</keyword>
<reference evidence="6 7" key="1">
    <citation type="submission" date="2024-04" db="EMBL/GenBank/DDBJ databases">
        <title>Genome assembly C_amara_ONT_v2.</title>
        <authorList>
            <person name="Yant L."/>
            <person name="Moore C."/>
            <person name="Slenker M."/>
        </authorList>
    </citation>
    <scope>NUCLEOTIDE SEQUENCE [LARGE SCALE GENOMIC DNA]</scope>
    <source>
        <tissue evidence="6">Leaf</tissue>
    </source>
</reference>
<protein>
    <submittedName>
        <fullName evidence="6">Mavicyanin</fullName>
    </submittedName>
</protein>
<dbReference type="PRINTS" id="PR01217">
    <property type="entry name" value="PRICHEXTENSN"/>
</dbReference>
<feature type="domain" description="Phytocyanin" evidence="5">
    <location>
        <begin position="27"/>
        <end position="128"/>
    </location>
</feature>
<sequence length="353" mass="39586">MATKKIFFGLVLVVMSLTVLLGSCSAKTYKVGDYHGWTANYDMYYSWARGKEFHVGDSLVFNYDPNVNDVTQVSGGLKYRFCDSSSSKAVYKTGQDVVNLTEPGYHFFITSNHSLCISGQKLFVLVVQETPSKSRPIPPSPPSKSRPIPTPPPSKSRPIPPPPPSKSRPFPPPPPSKSYPIPPPPPPRNSRPIPPPPPSKSHPIPPPPPSEILPIGKFYKVGDSRGWSVYNSYYYYTWSEPKEIYVGDNLFFQYNKDLNDVIEISDELEFKSCEPTSRVAEYKTGHDLIKLTKPGVHYFISLKTGLCQAGLKLKVTVRPLPQAVTSPNVPTQRLSPIERLNRWLRSFRPPPHH</sequence>
<dbReference type="EMBL" id="JBANAX010000360">
    <property type="protein sequence ID" value="KAL1212864.1"/>
    <property type="molecule type" value="Genomic_DNA"/>
</dbReference>
<dbReference type="Gene3D" id="2.60.40.420">
    <property type="entry name" value="Cupredoxins - blue copper proteins"/>
    <property type="match status" value="2"/>
</dbReference>
<evidence type="ECO:0000256" key="4">
    <source>
        <dbReference type="SAM" id="SignalP"/>
    </source>
</evidence>
<keyword evidence="4" id="KW-0732">Signal</keyword>
<dbReference type="PROSITE" id="PS51257">
    <property type="entry name" value="PROKAR_LIPOPROTEIN"/>
    <property type="match status" value="1"/>
</dbReference>
<dbReference type="InterPro" id="IPR003245">
    <property type="entry name" value="Phytocyanin_dom"/>
</dbReference>
<dbReference type="AlphaFoldDB" id="A0ABD1B7P0"/>
<organism evidence="6 7">
    <name type="scientific">Cardamine amara subsp. amara</name>
    <dbReference type="NCBI Taxonomy" id="228776"/>
    <lineage>
        <taxon>Eukaryota</taxon>
        <taxon>Viridiplantae</taxon>
        <taxon>Streptophyta</taxon>
        <taxon>Embryophyta</taxon>
        <taxon>Tracheophyta</taxon>
        <taxon>Spermatophyta</taxon>
        <taxon>Magnoliopsida</taxon>
        <taxon>eudicotyledons</taxon>
        <taxon>Gunneridae</taxon>
        <taxon>Pentapetalae</taxon>
        <taxon>rosids</taxon>
        <taxon>malvids</taxon>
        <taxon>Brassicales</taxon>
        <taxon>Brassicaceae</taxon>
        <taxon>Cardamineae</taxon>
        <taxon>Cardamine</taxon>
    </lineage>
</organism>
<dbReference type="PANTHER" id="PTHR33021:SF381">
    <property type="entry name" value="PHYTOCYANIN DOMAIN-CONTAINING PROTEIN"/>
    <property type="match status" value="1"/>
</dbReference>
<feature type="domain" description="Phytocyanin" evidence="5">
    <location>
        <begin position="217"/>
        <end position="319"/>
    </location>
</feature>
<comment type="caution">
    <text evidence="6">The sequence shown here is derived from an EMBL/GenBank/DDBJ whole genome shotgun (WGS) entry which is preliminary data.</text>
</comment>
<accession>A0ABD1B7P0</accession>
<name>A0ABD1B7P0_CARAN</name>
<gene>
    <name evidence="6" type="ORF">V5N11_027322</name>
</gene>
<dbReference type="SUPFAM" id="SSF49503">
    <property type="entry name" value="Cupredoxins"/>
    <property type="match status" value="2"/>
</dbReference>
<evidence type="ECO:0000256" key="3">
    <source>
        <dbReference type="SAM" id="MobiDB-lite"/>
    </source>
</evidence>
<feature type="chain" id="PRO_5044743926" evidence="4">
    <location>
        <begin position="27"/>
        <end position="353"/>
    </location>
</feature>
<evidence type="ECO:0000256" key="2">
    <source>
        <dbReference type="ARBA" id="ARBA00023180"/>
    </source>
</evidence>
<keyword evidence="7" id="KW-1185">Reference proteome</keyword>
<dbReference type="FunFam" id="2.60.40.420:FF:000034">
    <property type="entry name" value="Cupredoxin superfamily protein"/>
    <property type="match status" value="2"/>
</dbReference>
<evidence type="ECO:0000256" key="1">
    <source>
        <dbReference type="ARBA" id="ARBA00023157"/>
    </source>
</evidence>
<evidence type="ECO:0000313" key="6">
    <source>
        <dbReference type="EMBL" id="KAL1212864.1"/>
    </source>
</evidence>
<feature type="region of interest" description="Disordered" evidence="3">
    <location>
        <begin position="131"/>
        <end position="207"/>
    </location>
</feature>
<feature type="compositionally biased region" description="Pro residues" evidence="3">
    <location>
        <begin position="136"/>
        <end position="207"/>
    </location>
</feature>
<dbReference type="Proteomes" id="UP001558713">
    <property type="component" value="Unassembled WGS sequence"/>
</dbReference>
<evidence type="ECO:0000259" key="5">
    <source>
        <dbReference type="PROSITE" id="PS51485"/>
    </source>
</evidence>
<dbReference type="PANTHER" id="PTHR33021">
    <property type="entry name" value="BLUE COPPER PROTEIN"/>
    <property type="match status" value="1"/>
</dbReference>
<dbReference type="PROSITE" id="PS51485">
    <property type="entry name" value="PHYTOCYANIN"/>
    <property type="match status" value="2"/>
</dbReference>
<dbReference type="InterPro" id="IPR008972">
    <property type="entry name" value="Cupredoxin"/>
</dbReference>
<evidence type="ECO:0000313" key="7">
    <source>
        <dbReference type="Proteomes" id="UP001558713"/>
    </source>
</evidence>
<dbReference type="Pfam" id="PF02298">
    <property type="entry name" value="Cu_bind_like"/>
    <property type="match status" value="2"/>
</dbReference>
<proteinExistence type="predicted"/>
<keyword evidence="1" id="KW-1015">Disulfide bond</keyword>